<dbReference type="GO" id="GO:0006325">
    <property type="term" value="P:chromatin organization"/>
    <property type="evidence" value="ECO:0007669"/>
    <property type="project" value="UniProtKB-KW"/>
</dbReference>
<dbReference type="InterPro" id="IPR050690">
    <property type="entry name" value="JHDM1_Histone_Demethylase"/>
</dbReference>
<dbReference type="OrthoDB" id="5876800at2759"/>
<dbReference type="EMBL" id="KQ241606">
    <property type="protein sequence ID" value="KNC87550.1"/>
    <property type="molecule type" value="Genomic_DNA"/>
</dbReference>
<keyword evidence="7" id="KW-0805">Transcription regulation</keyword>
<evidence type="ECO:0000313" key="11">
    <source>
        <dbReference type="EMBL" id="KNC87550.1"/>
    </source>
</evidence>
<dbReference type="SMART" id="SM00558">
    <property type="entry name" value="JmjC"/>
    <property type="match status" value="1"/>
</dbReference>
<keyword evidence="2" id="KW-0479">Metal-binding</keyword>
<evidence type="ECO:0000259" key="10">
    <source>
        <dbReference type="PROSITE" id="PS51184"/>
    </source>
</evidence>
<keyword evidence="4" id="KW-0223">Dioxygenase</keyword>
<evidence type="ECO:0000256" key="5">
    <source>
        <dbReference type="ARBA" id="ARBA00023002"/>
    </source>
</evidence>
<dbReference type="GO" id="GO:0005634">
    <property type="term" value="C:nucleus"/>
    <property type="evidence" value="ECO:0007669"/>
    <property type="project" value="UniProtKB-SubCell"/>
</dbReference>
<dbReference type="GeneID" id="25900878"/>
<keyword evidence="3" id="KW-0156">Chromatin regulator</keyword>
<dbReference type="eggNOG" id="KOG1633">
    <property type="taxonomic scope" value="Eukaryota"/>
</dbReference>
<dbReference type="GO" id="GO:0046872">
    <property type="term" value="F:metal ion binding"/>
    <property type="evidence" value="ECO:0007669"/>
    <property type="project" value="UniProtKB-KW"/>
</dbReference>
<gene>
    <name evidence="11" type="ORF">SARC_00374</name>
</gene>
<dbReference type="GO" id="GO:0051213">
    <property type="term" value="F:dioxygenase activity"/>
    <property type="evidence" value="ECO:0007669"/>
    <property type="project" value="UniProtKB-KW"/>
</dbReference>
<name>A0A0L0GEU6_9EUKA</name>
<keyword evidence="9" id="KW-0539">Nucleus</keyword>
<evidence type="ECO:0000256" key="1">
    <source>
        <dbReference type="ARBA" id="ARBA00004123"/>
    </source>
</evidence>
<evidence type="ECO:0000256" key="3">
    <source>
        <dbReference type="ARBA" id="ARBA00022853"/>
    </source>
</evidence>
<dbReference type="STRING" id="667725.A0A0L0GEU6"/>
<sequence length="253" mass="29555">MEVGSQRNSKAGWTLQKWVEYYNTPAEEREKIFNVISLEFSGTPLARKVLSPQIVREIDWIDHVWPSPRSKPRVQKYCLMGVQDSYTDFHIDFGGTSVWYHVVNGQKDFFFIPPTTQNLSIYKRWANGHSQSRNFLGDHVEQCYKVSLFPGNTLFIPSGWIHAVYTPEDSLVFGGNFIHEHAVNMQLTVYTMELSMRVKPRFQFPMFERMMWFVAEKYQQRFRNVDPQVATAIVTDFISFVRVVRHALATRAA</sequence>
<dbReference type="Pfam" id="PF02373">
    <property type="entry name" value="JmjC"/>
    <property type="match status" value="1"/>
</dbReference>
<organism evidence="11 12">
    <name type="scientific">Sphaeroforma arctica JP610</name>
    <dbReference type="NCBI Taxonomy" id="667725"/>
    <lineage>
        <taxon>Eukaryota</taxon>
        <taxon>Ichthyosporea</taxon>
        <taxon>Ichthyophonida</taxon>
        <taxon>Sphaeroforma</taxon>
    </lineage>
</organism>
<evidence type="ECO:0000256" key="8">
    <source>
        <dbReference type="ARBA" id="ARBA00023163"/>
    </source>
</evidence>
<dbReference type="Pfam" id="PF17811">
    <property type="entry name" value="JHD"/>
    <property type="match status" value="1"/>
</dbReference>
<dbReference type="Proteomes" id="UP000054560">
    <property type="component" value="Unassembled WGS sequence"/>
</dbReference>
<keyword evidence="6" id="KW-0408">Iron</keyword>
<protein>
    <recommendedName>
        <fullName evidence="10">JmjC domain-containing protein</fullName>
    </recommendedName>
</protein>
<keyword evidence="8" id="KW-0804">Transcription</keyword>
<feature type="domain" description="JmjC" evidence="10">
    <location>
        <begin position="13"/>
        <end position="194"/>
    </location>
</feature>
<accession>A0A0L0GEU6</accession>
<evidence type="ECO:0000256" key="7">
    <source>
        <dbReference type="ARBA" id="ARBA00023015"/>
    </source>
</evidence>
<evidence type="ECO:0000256" key="9">
    <source>
        <dbReference type="ARBA" id="ARBA00023242"/>
    </source>
</evidence>
<dbReference type="InterPro" id="IPR003347">
    <property type="entry name" value="JmjC_dom"/>
</dbReference>
<evidence type="ECO:0000313" key="12">
    <source>
        <dbReference type="Proteomes" id="UP000054560"/>
    </source>
</evidence>
<dbReference type="Gene3D" id="2.60.120.650">
    <property type="entry name" value="Cupin"/>
    <property type="match status" value="1"/>
</dbReference>
<keyword evidence="5" id="KW-0560">Oxidoreductase</keyword>
<evidence type="ECO:0000256" key="2">
    <source>
        <dbReference type="ARBA" id="ARBA00022723"/>
    </source>
</evidence>
<reference evidence="11 12" key="1">
    <citation type="submission" date="2011-02" db="EMBL/GenBank/DDBJ databases">
        <title>The Genome Sequence of Sphaeroforma arctica JP610.</title>
        <authorList>
            <consortium name="The Broad Institute Genome Sequencing Platform"/>
            <person name="Russ C."/>
            <person name="Cuomo C."/>
            <person name="Young S.K."/>
            <person name="Zeng Q."/>
            <person name="Gargeya S."/>
            <person name="Alvarado L."/>
            <person name="Berlin A."/>
            <person name="Chapman S.B."/>
            <person name="Chen Z."/>
            <person name="Freedman E."/>
            <person name="Gellesch M."/>
            <person name="Goldberg J."/>
            <person name="Griggs A."/>
            <person name="Gujja S."/>
            <person name="Heilman E."/>
            <person name="Heiman D."/>
            <person name="Howarth C."/>
            <person name="Mehta T."/>
            <person name="Neiman D."/>
            <person name="Pearson M."/>
            <person name="Roberts A."/>
            <person name="Saif S."/>
            <person name="Shea T."/>
            <person name="Shenoy N."/>
            <person name="Sisk P."/>
            <person name="Stolte C."/>
            <person name="Sykes S."/>
            <person name="White J."/>
            <person name="Yandava C."/>
            <person name="Burger G."/>
            <person name="Gray M.W."/>
            <person name="Holland P.W.H."/>
            <person name="King N."/>
            <person name="Lang F.B.F."/>
            <person name="Roger A.J."/>
            <person name="Ruiz-Trillo I."/>
            <person name="Haas B."/>
            <person name="Nusbaum C."/>
            <person name="Birren B."/>
        </authorList>
    </citation>
    <scope>NUCLEOTIDE SEQUENCE [LARGE SCALE GENOMIC DNA]</scope>
    <source>
        <strain evidence="11 12">JP610</strain>
    </source>
</reference>
<dbReference type="AlphaFoldDB" id="A0A0L0GEU6"/>
<dbReference type="InterPro" id="IPR041070">
    <property type="entry name" value="JHD"/>
</dbReference>
<keyword evidence="12" id="KW-1185">Reference proteome</keyword>
<proteinExistence type="predicted"/>
<dbReference type="RefSeq" id="XP_014161452.1">
    <property type="nucleotide sequence ID" value="XM_014305977.1"/>
</dbReference>
<dbReference type="SUPFAM" id="SSF51197">
    <property type="entry name" value="Clavaminate synthase-like"/>
    <property type="match status" value="1"/>
</dbReference>
<dbReference type="PANTHER" id="PTHR23123">
    <property type="entry name" value="PHD/F-BOX CONTAINING PROTEIN"/>
    <property type="match status" value="1"/>
</dbReference>
<dbReference type="PROSITE" id="PS51184">
    <property type="entry name" value="JMJC"/>
    <property type="match status" value="1"/>
</dbReference>
<evidence type="ECO:0000256" key="4">
    <source>
        <dbReference type="ARBA" id="ARBA00022964"/>
    </source>
</evidence>
<comment type="subcellular location">
    <subcellularLocation>
        <location evidence="1">Nucleus</location>
    </subcellularLocation>
</comment>
<evidence type="ECO:0000256" key="6">
    <source>
        <dbReference type="ARBA" id="ARBA00023004"/>
    </source>
</evidence>